<keyword evidence="4" id="KW-1185">Reference proteome</keyword>
<dbReference type="KEGG" id="shd:SUTH_00037"/>
<evidence type="ECO:0000313" key="3">
    <source>
        <dbReference type="EMBL" id="BAO27857.1"/>
    </source>
</evidence>
<evidence type="ECO:0000259" key="2">
    <source>
        <dbReference type="PROSITE" id="PS50208"/>
    </source>
</evidence>
<sequence>MLLLMPLLAWAAGERTLGVTGTATGSSEKRVALVIGNSAYKTAPLANPVNDARAMAGKLRALGFEVHAYENLTQREMNRATTKFGESLASGSVGLLFYAGHGMQVKGRNFLIPIDAEIRTEASVRNEAVDAEQVMEQMDAAKTGLNIVILDACRNNPFERRFRGSSGGLASMDAPKGTLIAYATGPGKVASDGDGANGLYTSEILKVIEEPGLRIEDVFKRVRLNVARATNDEQLPWETSSLVGDFYFKPGQALPAAPSGAPSPATVEIEAMEEEMQVVSAAPVSRAMDGQGRQAALKVGDWVRVTGRIASLSRYRVALDKGVGYVPMSALEAPWFRKIGRLYKGVIGNNVRQPDAVVTRFDFMNGKLFGTYTIVEPGGKTDGTLEDFRALGPGKGSFKWKDPYGSGTLDVEFKGDLAAFSGTWKVKDMPDQGGNWSGARQ</sequence>
<dbReference type="PRINTS" id="PR00376">
    <property type="entry name" value="IL1BCENZYME"/>
</dbReference>
<reference evidence="3 4" key="1">
    <citation type="journal article" date="2014" name="Syst. Appl. Microbiol.">
        <title>Complete genomes of freshwater sulfur oxidizers Sulfuricella denitrificans skB26 and Sulfuritalea hydrogenivorans sk43H: genetic insights into the sulfur oxidation pathway of betaproteobacteria.</title>
        <authorList>
            <person name="Watanabe T."/>
            <person name="Kojima H."/>
            <person name="Fukui M."/>
        </authorList>
    </citation>
    <scope>NUCLEOTIDE SEQUENCE [LARGE SCALE GENOMIC DNA]</scope>
    <source>
        <strain evidence="3">DSM22779</strain>
    </source>
</reference>
<dbReference type="STRING" id="1223802.SUTH_00037"/>
<dbReference type="Proteomes" id="UP000031637">
    <property type="component" value="Chromosome"/>
</dbReference>
<organism evidence="3 4">
    <name type="scientific">Sulfuritalea hydrogenivorans sk43H</name>
    <dbReference type="NCBI Taxonomy" id="1223802"/>
    <lineage>
        <taxon>Bacteria</taxon>
        <taxon>Pseudomonadati</taxon>
        <taxon>Pseudomonadota</taxon>
        <taxon>Betaproteobacteria</taxon>
        <taxon>Nitrosomonadales</taxon>
        <taxon>Sterolibacteriaceae</taxon>
        <taxon>Sulfuritalea</taxon>
    </lineage>
</organism>
<evidence type="ECO:0000256" key="1">
    <source>
        <dbReference type="ARBA" id="ARBA00010134"/>
    </source>
</evidence>
<proteinExistence type="inferred from homology"/>
<evidence type="ECO:0000313" key="4">
    <source>
        <dbReference type="Proteomes" id="UP000031637"/>
    </source>
</evidence>
<dbReference type="GO" id="GO:0006508">
    <property type="term" value="P:proteolysis"/>
    <property type="evidence" value="ECO:0007669"/>
    <property type="project" value="InterPro"/>
</dbReference>
<dbReference type="InterPro" id="IPR001309">
    <property type="entry name" value="Pept_C14_p20"/>
</dbReference>
<dbReference type="PANTHER" id="PTHR22576:SF37">
    <property type="entry name" value="MUCOSA-ASSOCIATED LYMPHOID TISSUE LYMPHOMA TRANSLOCATION PROTEIN 1"/>
    <property type="match status" value="1"/>
</dbReference>
<dbReference type="PROSITE" id="PS50208">
    <property type="entry name" value="CASPASE_P20"/>
    <property type="match status" value="1"/>
</dbReference>
<dbReference type="GO" id="GO:0004197">
    <property type="term" value="F:cysteine-type endopeptidase activity"/>
    <property type="evidence" value="ECO:0007669"/>
    <property type="project" value="InterPro"/>
</dbReference>
<dbReference type="InterPro" id="IPR011600">
    <property type="entry name" value="Pept_C14_caspase"/>
</dbReference>
<dbReference type="PANTHER" id="PTHR22576">
    <property type="entry name" value="MUCOSA ASSOCIATED LYMPHOID TISSUE LYMPHOMA TRANSLOCATION PROTEIN 1/PARACASPASE"/>
    <property type="match status" value="1"/>
</dbReference>
<dbReference type="SUPFAM" id="SSF52129">
    <property type="entry name" value="Caspase-like"/>
    <property type="match status" value="1"/>
</dbReference>
<dbReference type="SMART" id="SM00115">
    <property type="entry name" value="CASc"/>
    <property type="match status" value="1"/>
</dbReference>
<protein>
    <recommendedName>
        <fullName evidence="2">Caspase family p20 domain-containing protein</fullName>
    </recommendedName>
</protein>
<accession>W0SAH4</accession>
<dbReference type="InterPro" id="IPR052039">
    <property type="entry name" value="Caspase-related_regulators"/>
</dbReference>
<gene>
    <name evidence="3" type="ORF">SUTH_00037</name>
</gene>
<dbReference type="InterPro" id="IPR029030">
    <property type="entry name" value="Caspase-like_dom_sf"/>
</dbReference>
<feature type="domain" description="Caspase family p20" evidence="2">
    <location>
        <begin position="28"/>
        <end position="157"/>
    </location>
</feature>
<name>W0SAH4_9PROT</name>
<dbReference type="InterPro" id="IPR015917">
    <property type="entry name" value="Pept_C14A"/>
</dbReference>
<dbReference type="AlphaFoldDB" id="W0SAH4"/>
<dbReference type="Gene3D" id="3.40.50.1460">
    <property type="match status" value="1"/>
</dbReference>
<comment type="similarity">
    <text evidence="1">Belongs to the peptidase C14A family.</text>
</comment>
<dbReference type="Pfam" id="PF00656">
    <property type="entry name" value="Peptidase_C14"/>
    <property type="match status" value="1"/>
</dbReference>
<dbReference type="EMBL" id="AP012547">
    <property type="protein sequence ID" value="BAO27857.1"/>
    <property type="molecule type" value="Genomic_DNA"/>
</dbReference>
<dbReference type="HOGENOM" id="CLU_621002_0_0_4"/>